<gene>
    <name evidence="1" type="ORF">D7Z26_24855</name>
</gene>
<dbReference type="AlphaFoldDB" id="A0A494X6I3"/>
<comment type="caution">
    <text evidence="1">The sequence shown here is derived from an EMBL/GenBank/DDBJ whole genome shotgun (WGS) entry which is preliminary data.</text>
</comment>
<dbReference type="EMBL" id="RBZM01000013">
    <property type="protein sequence ID" value="RKP46307.1"/>
    <property type="molecule type" value="Genomic_DNA"/>
</dbReference>
<dbReference type="InterPro" id="IPR036102">
    <property type="entry name" value="OsmC/Ohrsf"/>
</dbReference>
<dbReference type="Proteomes" id="UP000282076">
    <property type="component" value="Unassembled WGS sequence"/>
</dbReference>
<keyword evidence="2" id="KW-1185">Reference proteome</keyword>
<name>A0A494X6I3_9BACL</name>
<organism evidence="1 2">
    <name type="scientific">Cohnella endophytica</name>
    <dbReference type="NCBI Taxonomy" id="2419778"/>
    <lineage>
        <taxon>Bacteria</taxon>
        <taxon>Bacillati</taxon>
        <taxon>Bacillota</taxon>
        <taxon>Bacilli</taxon>
        <taxon>Bacillales</taxon>
        <taxon>Paenibacillaceae</taxon>
        <taxon>Cohnella</taxon>
    </lineage>
</organism>
<proteinExistence type="predicted"/>
<reference evidence="1 2" key="1">
    <citation type="submission" date="2018-10" db="EMBL/GenBank/DDBJ databases">
        <title>Cohnella sp. M2MS4P-1, whole genome shotgun sequence.</title>
        <authorList>
            <person name="Tuo L."/>
        </authorList>
    </citation>
    <scope>NUCLEOTIDE SEQUENCE [LARGE SCALE GENOMIC DNA]</scope>
    <source>
        <strain evidence="1 2">M2MS4P-1</strain>
    </source>
</reference>
<dbReference type="SUPFAM" id="SSF82784">
    <property type="entry name" value="OsmC-like"/>
    <property type="match status" value="1"/>
</dbReference>
<evidence type="ECO:0000313" key="2">
    <source>
        <dbReference type="Proteomes" id="UP000282076"/>
    </source>
</evidence>
<evidence type="ECO:0000313" key="1">
    <source>
        <dbReference type="EMBL" id="RKP46307.1"/>
    </source>
</evidence>
<dbReference type="Pfam" id="PF02566">
    <property type="entry name" value="OsmC"/>
    <property type="match status" value="1"/>
</dbReference>
<dbReference type="OrthoDB" id="1358603at2"/>
<dbReference type="InterPro" id="IPR003718">
    <property type="entry name" value="OsmC/Ohr_fam"/>
</dbReference>
<dbReference type="RefSeq" id="WP_120979735.1">
    <property type="nucleotide sequence ID" value="NZ_RBZM01000013.1"/>
</dbReference>
<accession>A0A494X6I3</accession>
<protein>
    <submittedName>
        <fullName evidence="1">OsmC family peroxiredoxin</fullName>
    </submittedName>
</protein>
<dbReference type="Gene3D" id="3.30.300.20">
    <property type="match status" value="1"/>
</dbReference>
<dbReference type="InterPro" id="IPR015946">
    <property type="entry name" value="KH_dom-like_a/b"/>
</dbReference>
<sequence length="138" mass="14863">MKISALVQNREGKHQVSLYTNDNVLTLAISPKSTGFGSSVTGGELLFLALATCYCNDIYREAAKRGIRIESVEVEVSGEFGSEGEPATNVHYHVKIAAHASEEVIRSLGSETDRLAEIQNTLRVGTPVKLSEIDAVSV</sequence>